<dbReference type="InterPro" id="IPR051675">
    <property type="entry name" value="Endo/Exo/Phosphatase_dom_1"/>
</dbReference>
<protein>
    <submittedName>
        <fullName evidence="3">ComEA family DNA-binding protein</fullName>
    </submittedName>
</protein>
<keyword evidence="3" id="KW-0238">DNA-binding</keyword>
<dbReference type="EMBL" id="VRSW01000002">
    <property type="protein sequence ID" value="TXK04785.1"/>
    <property type="molecule type" value="Genomic_DNA"/>
</dbReference>
<dbReference type="PANTHER" id="PTHR21180">
    <property type="entry name" value="ENDONUCLEASE/EXONUCLEASE/PHOSPHATASE FAMILY DOMAIN-CONTAINING PROTEIN 1"/>
    <property type="match status" value="1"/>
</dbReference>
<dbReference type="AlphaFoldDB" id="A0A5C8HQF9"/>
<dbReference type="PANTHER" id="PTHR21180:SF32">
    <property type="entry name" value="ENDONUCLEASE_EXONUCLEASE_PHOSPHATASE FAMILY DOMAIN-CONTAINING PROTEIN 1"/>
    <property type="match status" value="1"/>
</dbReference>
<dbReference type="Proteomes" id="UP000321196">
    <property type="component" value="Unassembled WGS sequence"/>
</dbReference>
<accession>A0A5C8HQF9</accession>
<dbReference type="GO" id="GO:0015628">
    <property type="term" value="P:protein secretion by the type II secretion system"/>
    <property type="evidence" value="ECO:0007669"/>
    <property type="project" value="TreeGrafter"/>
</dbReference>
<sequence length="194" mass="19798">MPELEKPRAHRALRIGIGAALVVIVGVFAIVVGMGVVRSAGEQVVSVPLAGATAAPLYVDVQGAVVTPGVYVLEADARVVDAVTAAGGFRDDANSSGINLARLVIDGEQLVVPTLSAEGGAGAAGETIDDGLININAATAAELEELPRIGEALASRIVAWREENGPFRSVDDLGNVSGIGEKMLETLRPLVKVG</sequence>
<keyword evidence="1" id="KW-0472">Membrane</keyword>
<dbReference type="InterPro" id="IPR004509">
    <property type="entry name" value="Competence_ComEA_HhH"/>
</dbReference>
<feature type="transmembrane region" description="Helical" evidence="1">
    <location>
        <begin position="12"/>
        <end position="37"/>
    </location>
</feature>
<dbReference type="GO" id="GO:0003677">
    <property type="term" value="F:DNA binding"/>
    <property type="evidence" value="ECO:0007669"/>
    <property type="project" value="UniProtKB-KW"/>
</dbReference>
<name>A0A5C8HQF9_9MICO</name>
<evidence type="ECO:0000259" key="2">
    <source>
        <dbReference type="Pfam" id="PF10531"/>
    </source>
</evidence>
<dbReference type="InterPro" id="IPR019554">
    <property type="entry name" value="Soluble_ligand-bd"/>
</dbReference>
<dbReference type="SUPFAM" id="SSF47781">
    <property type="entry name" value="RuvA domain 2-like"/>
    <property type="match status" value="1"/>
</dbReference>
<dbReference type="GO" id="GO:0015627">
    <property type="term" value="C:type II protein secretion system complex"/>
    <property type="evidence" value="ECO:0007669"/>
    <property type="project" value="TreeGrafter"/>
</dbReference>
<dbReference type="Gene3D" id="1.10.150.280">
    <property type="entry name" value="AF1531-like domain"/>
    <property type="match status" value="1"/>
</dbReference>
<dbReference type="OrthoDB" id="9758724at2"/>
<dbReference type="RefSeq" id="WP_147825920.1">
    <property type="nucleotide sequence ID" value="NZ_BAAARG010000002.1"/>
</dbReference>
<dbReference type="InterPro" id="IPR010994">
    <property type="entry name" value="RuvA_2-like"/>
</dbReference>
<comment type="caution">
    <text evidence="3">The sequence shown here is derived from an EMBL/GenBank/DDBJ whole genome shotgun (WGS) entry which is preliminary data.</text>
</comment>
<keyword evidence="1" id="KW-1133">Transmembrane helix</keyword>
<keyword evidence="1" id="KW-0812">Transmembrane</keyword>
<reference evidence="3 4" key="1">
    <citation type="submission" date="2019-08" db="EMBL/GenBank/DDBJ databases">
        <authorList>
            <person name="Dong K."/>
        </authorList>
    </citation>
    <scope>NUCLEOTIDE SEQUENCE [LARGE SCALE GENOMIC DNA]</scope>
    <source>
        <strain evidence="3 4">M4-8</strain>
    </source>
</reference>
<dbReference type="Gene3D" id="3.10.560.10">
    <property type="entry name" value="Outer membrane lipoprotein wza domain like"/>
    <property type="match status" value="1"/>
</dbReference>
<evidence type="ECO:0000313" key="4">
    <source>
        <dbReference type="Proteomes" id="UP000321196"/>
    </source>
</evidence>
<evidence type="ECO:0000313" key="3">
    <source>
        <dbReference type="EMBL" id="TXK04785.1"/>
    </source>
</evidence>
<organism evidence="3 4">
    <name type="scientific">Microbacterium mitrae</name>
    <dbReference type="NCBI Taxonomy" id="664640"/>
    <lineage>
        <taxon>Bacteria</taxon>
        <taxon>Bacillati</taxon>
        <taxon>Actinomycetota</taxon>
        <taxon>Actinomycetes</taxon>
        <taxon>Micrococcales</taxon>
        <taxon>Microbacteriaceae</taxon>
        <taxon>Microbacterium</taxon>
    </lineage>
</organism>
<proteinExistence type="predicted"/>
<keyword evidence="4" id="KW-1185">Reference proteome</keyword>
<feature type="domain" description="Soluble ligand binding" evidence="2">
    <location>
        <begin position="58"/>
        <end position="111"/>
    </location>
</feature>
<gene>
    <name evidence="3" type="ORF">FVP60_08995</name>
</gene>
<dbReference type="Pfam" id="PF12836">
    <property type="entry name" value="HHH_3"/>
    <property type="match status" value="1"/>
</dbReference>
<dbReference type="NCBIfam" id="TIGR00426">
    <property type="entry name" value="competence protein ComEA helix-hairpin-helix repeat region"/>
    <property type="match status" value="1"/>
</dbReference>
<dbReference type="Pfam" id="PF10531">
    <property type="entry name" value="SLBB"/>
    <property type="match status" value="1"/>
</dbReference>
<evidence type="ECO:0000256" key="1">
    <source>
        <dbReference type="SAM" id="Phobius"/>
    </source>
</evidence>